<name>A0A2G4SN22_RHIZD</name>
<evidence type="ECO:0000313" key="1">
    <source>
        <dbReference type="EMBL" id="PHZ09776.1"/>
    </source>
</evidence>
<sequence>MKRENRKATLLYLDETLLDEEEKKHWVGIYANTHVHMGNRNSGRAESFHSGLKRVLGYQSAAKLNLTRMHNYYQKKREDR</sequence>
<dbReference type="AlphaFoldDB" id="A0A2G4SN22"/>
<evidence type="ECO:0000313" key="2">
    <source>
        <dbReference type="Proteomes" id="UP000242254"/>
    </source>
</evidence>
<dbReference type="GeneID" id="35442595"/>
<keyword evidence="2" id="KW-1185">Reference proteome</keyword>
<dbReference type="Proteomes" id="UP000242254">
    <property type="component" value="Unassembled WGS sequence"/>
</dbReference>
<gene>
    <name evidence="1" type="ORF">RHIMIDRAFT_262440</name>
</gene>
<organism evidence="1 2">
    <name type="scientific">Rhizopus microsporus ATCC 52813</name>
    <dbReference type="NCBI Taxonomy" id="1340429"/>
    <lineage>
        <taxon>Eukaryota</taxon>
        <taxon>Fungi</taxon>
        <taxon>Fungi incertae sedis</taxon>
        <taxon>Mucoromycota</taxon>
        <taxon>Mucoromycotina</taxon>
        <taxon>Mucoromycetes</taxon>
        <taxon>Mucorales</taxon>
        <taxon>Mucorineae</taxon>
        <taxon>Rhizopodaceae</taxon>
        <taxon>Rhizopus</taxon>
    </lineage>
</organism>
<dbReference type="EMBL" id="KZ303857">
    <property type="protein sequence ID" value="PHZ09776.1"/>
    <property type="molecule type" value="Genomic_DNA"/>
</dbReference>
<reference evidence="1 2" key="1">
    <citation type="journal article" date="2016" name="Proc. Natl. Acad. Sci. U.S.A.">
        <title>Lipid metabolic changes in an early divergent fungus govern the establishment of a mutualistic symbiosis with endobacteria.</title>
        <authorList>
            <person name="Lastovetsky O.A."/>
            <person name="Gaspar M.L."/>
            <person name="Mondo S.J."/>
            <person name="LaButti K.M."/>
            <person name="Sandor L."/>
            <person name="Grigoriev I.V."/>
            <person name="Henry S.A."/>
            <person name="Pawlowska T.E."/>
        </authorList>
    </citation>
    <scope>NUCLEOTIDE SEQUENCE [LARGE SCALE GENOMIC DNA]</scope>
    <source>
        <strain evidence="1 2">ATCC 52813</strain>
    </source>
</reference>
<dbReference type="RefSeq" id="XP_023463484.1">
    <property type="nucleotide sequence ID" value="XM_023611606.1"/>
</dbReference>
<proteinExistence type="predicted"/>
<accession>A0A2G4SN22</accession>
<protein>
    <submittedName>
        <fullName evidence="1">Uncharacterized protein</fullName>
    </submittedName>
</protein>